<dbReference type="Proteomes" id="UP001301140">
    <property type="component" value="Unassembled WGS sequence"/>
</dbReference>
<name>A0AAP3XSS4_9PROT</name>
<sequence>MGWYQVDALVHLVASLLVTGYTLFWAIMALALGRTARPAEAARLLGVVRDSRWPHVLVPFSLRLRLPTVGWLLLAVAALSGVLAGLLGHSVAVGGMGGAMTPLLALKLVLFVALVAGHALAMRRPQAPLLYMNFLLTVAIVAISANLMR</sequence>
<dbReference type="EMBL" id="JARGEQ010000126">
    <property type="protein sequence ID" value="MDF1587371.1"/>
    <property type="molecule type" value="Genomic_DNA"/>
</dbReference>
<comment type="caution">
    <text evidence="2">The sequence shown here is derived from an EMBL/GenBank/DDBJ whole genome shotgun (WGS) entry which is preliminary data.</text>
</comment>
<gene>
    <name evidence="2" type="ORF">PZ740_13370</name>
</gene>
<keyword evidence="1" id="KW-0472">Membrane</keyword>
<keyword evidence="3" id="KW-1185">Reference proteome</keyword>
<organism evidence="2 3">
    <name type="scientific">Marinimicrococcus flavescens</name>
    <dbReference type="NCBI Taxonomy" id="3031815"/>
    <lineage>
        <taxon>Bacteria</taxon>
        <taxon>Pseudomonadati</taxon>
        <taxon>Pseudomonadota</taxon>
        <taxon>Alphaproteobacteria</taxon>
        <taxon>Geminicoccales</taxon>
        <taxon>Geminicoccaceae</taxon>
        <taxon>Marinimicrococcus</taxon>
    </lineage>
</organism>
<protein>
    <submittedName>
        <fullName evidence="2">Uncharacterized protein</fullName>
    </submittedName>
</protein>
<evidence type="ECO:0000256" key="1">
    <source>
        <dbReference type="SAM" id="Phobius"/>
    </source>
</evidence>
<evidence type="ECO:0000313" key="3">
    <source>
        <dbReference type="Proteomes" id="UP001301140"/>
    </source>
</evidence>
<keyword evidence="1" id="KW-1133">Transmembrane helix</keyword>
<accession>A0AAP3XSS4</accession>
<dbReference type="AlphaFoldDB" id="A0AAP3XSS4"/>
<evidence type="ECO:0000313" key="2">
    <source>
        <dbReference type="EMBL" id="MDF1587371.1"/>
    </source>
</evidence>
<reference evidence="2 3" key="1">
    <citation type="submission" date="2023-03" db="EMBL/GenBank/DDBJ databases">
        <title>YIM 152171 draft genome.</title>
        <authorList>
            <person name="Yang Z."/>
        </authorList>
    </citation>
    <scope>NUCLEOTIDE SEQUENCE [LARGE SCALE GENOMIC DNA]</scope>
    <source>
        <strain evidence="2 3">YIM 152171</strain>
    </source>
</reference>
<feature type="transmembrane region" description="Helical" evidence="1">
    <location>
        <begin position="104"/>
        <end position="122"/>
    </location>
</feature>
<dbReference type="RefSeq" id="WP_327789790.1">
    <property type="nucleotide sequence ID" value="NZ_JARGEQ010000126.1"/>
</dbReference>
<keyword evidence="1" id="KW-0812">Transmembrane</keyword>
<proteinExistence type="predicted"/>
<feature type="transmembrane region" description="Helical" evidence="1">
    <location>
        <begin position="129"/>
        <end position="148"/>
    </location>
</feature>
<feature type="transmembrane region" description="Helical" evidence="1">
    <location>
        <begin position="69"/>
        <end position="92"/>
    </location>
</feature>
<feature type="transmembrane region" description="Helical" evidence="1">
    <location>
        <begin position="12"/>
        <end position="33"/>
    </location>
</feature>